<proteinExistence type="inferred from homology"/>
<reference evidence="4 5" key="1">
    <citation type="submission" date="2020-01" db="EMBL/GenBank/DDBJ databases">
        <title>Genome sequencing of strain KACC 21265.</title>
        <authorList>
            <person name="Heo J."/>
            <person name="Kim S.-J."/>
            <person name="Kim J.-S."/>
            <person name="Hong S.-B."/>
            <person name="Kwon S.-W."/>
        </authorList>
    </citation>
    <scope>NUCLEOTIDE SEQUENCE [LARGE SCALE GENOMIC DNA]</scope>
    <source>
        <strain evidence="4 5">KACC 21265</strain>
    </source>
</reference>
<comment type="similarity">
    <text evidence="1">Belongs to the UPF0337 (CsbD) family.</text>
</comment>
<dbReference type="InterPro" id="IPR036629">
    <property type="entry name" value="YjbJ_sf"/>
</dbReference>
<feature type="region of interest" description="Disordered" evidence="2">
    <location>
        <begin position="24"/>
        <end position="65"/>
    </location>
</feature>
<dbReference type="Proteomes" id="UP000464787">
    <property type="component" value="Chromosome"/>
</dbReference>
<sequence>MNEHQVKGRVEQAKGTIKEVAGKAVGNERLQGEGMADKTAGKAQASYGDAKENLKDGAKKAVDKL</sequence>
<evidence type="ECO:0000313" key="4">
    <source>
        <dbReference type="EMBL" id="QHJ01187.1"/>
    </source>
</evidence>
<evidence type="ECO:0000313" key="5">
    <source>
        <dbReference type="Proteomes" id="UP000464787"/>
    </source>
</evidence>
<evidence type="ECO:0000256" key="1">
    <source>
        <dbReference type="ARBA" id="ARBA00009129"/>
    </source>
</evidence>
<dbReference type="EMBL" id="CP047650">
    <property type="protein sequence ID" value="QHJ01187.1"/>
    <property type="molecule type" value="Genomic_DNA"/>
</dbReference>
<gene>
    <name evidence="4" type="ORF">GT347_26275</name>
</gene>
<dbReference type="AlphaFoldDB" id="A0A857JB71"/>
<evidence type="ECO:0000256" key="2">
    <source>
        <dbReference type="SAM" id="MobiDB-lite"/>
    </source>
</evidence>
<keyword evidence="5" id="KW-1185">Reference proteome</keyword>
<dbReference type="SUPFAM" id="SSF69047">
    <property type="entry name" value="Hypothetical protein YjbJ"/>
    <property type="match status" value="1"/>
</dbReference>
<dbReference type="RefSeq" id="WP_160554995.1">
    <property type="nucleotide sequence ID" value="NZ_CP047650.1"/>
</dbReference>
<protein>
    <submittedName>
        <fullName evidence="4">CsbD family protein</fullName>
    </submittedName>
</protein>
<dbReference type="Gene3D" id="1.10.1470.10">
    <property type="entry name" value="YjbJ"/>
    <property type="match status" value="1"/>
</dbReference>
<organism evidence="4 5">
    <name type="scientific">Xylophilus rhododendri</name>
    <dbReference type="NCBI Taxonomy" id="2697032"/>
    <lineage>
        <taxon>Bacteria</taxon>
        <taxon>Pseudomonadati</taxon>
        <taxon>Pseudomonadota</taxon>
        <taxon>Betaproteobacteria</taxon>
        <taxon>Burkholderiales</taxon>
        <taxon>Xylophilus</taxon>
    </lineage>
</organism>
<dbReference type="Pfam" id="PF05532">
    <property type="entry name" value="CsbD"/>
    <property type="match status" value="1"/>
</dbReference>
<name>A0A857JB71_9BURK</name>
<dbReference type="InterPro" id="IPR008462">
    <property type="entry name" value="CsbD"/>
</dbReference>
<feature type="compositionally biased region" description="Basic and acidic residues" evidence="2">
    <location>
        <begin position="49"/>
        <end position="65"/>
    </location>
</feature>
<feature type="domain" description="CsbD-like" evidence="3">
    <location>
        <begin position="5"/>
        <end position="56"/>
    </location>
</feature>
<accession>A0A857JB71</accession>
<evidence type="ECO:0000259" key="3">
    <source>
        <dbReference type="Pfam" id="PF05532"/>
    </source>
</evidence>
<dbReference type="KEGG" id="xyk:GT347_26275"/>